<dbReference type="InterPro" id="IPR003148">
    <property type="entry name" value="RCK_N"/>
</dbReference>
<dbReference type="InterPro" id="IPR036291">
    <property type="entry name" value="NAD(P)-bd_dom_sf"/>
</dbReference>
<evidence type="ECO:0000313" key="3">
    <source>
        <dbReference type="EMBL" id="ACL71128.1"/>
    </source>
</evidence>
<keyword evidence="3" id="KW-0413">Isomerase</keyword>
<dbReference type="EMBL" id="CP001339">
    <property type="protein sequence ID" value="ACL71128.1"/>
    <property type="molecule type" value="Genomic_DNA"/>
</dbReference>
<dbReference type="OrthoDB" id="9808276at2"/>
<feature type="domain" description="RCK N-terminal" evidence="2">
    <location>
        <begin position="1"/>
        <end position="47"/>
    </location>
</feature>
<dbReference type="eggNOG" id="COG0451">
    <property type="taxonomic scope" value="Bacteria"/>
</dbReference>
<accession>B8GSU3</accession>
<gene>
    <name evidence="3" type="ordered locus">Tgr7_0024</name>
</gene>
<dbReference type="GO" id="GO:0004029">
    <property type="term" value="F:aldehyde dehydrogenase (NAD+) activity"/>
    <property type="evidence" value="ECO:0007669"/>
    <property type="project" value="TreeGrafter"/>
</dbReference>
<dbReference type="SUPFAM" id="SSF51735">
    <property type="entry name" value="NAD(P)-binding Rossmann-fold domains"/>
    <property type="match status" value="1"/>
</dbReference>
<protein>
    <submittedName>
        <fullName evidence="3">3-beta hydroxysteroid dehydrogenase/isomerase</fullName>
    </submittedName>
</protein>
<dbReference type="GO" id="GO:0016853">
    <property type="term" value="F:isomerase activity"/>
    <property type="evidence" value="ECO:0007669"/>
    <property type="project" value="UniProtKB-KW"/>
</dbReference>
<dbReference type="GO" id="GO:0006813">
    <property type="term" value="P:potassium ion transport"/>
    <property type="evidence" value="ECO:0007669"/>
    <property type="project" value="InterPro"/>
</dbReference>
<sequence length="289" mass="31266">MIIGCGDVGLRAARQLMARGREVLAVVRSAERAERLAAEGIPVHRADLDIPEQAAGIPLAGRPVIYLAQPPEPGISDPRMGGFLAACAAQPPARIVYVSTTGVYGDQRGAEVTEDTPTRPQTDRARRRMDAENQLRAFMAAHGTPVVILRVPGIYGPGRLPLERIRNRTPVICPEEAPPGNRIHAEDLASLCIAALERGEPGDVFNVGDGQHASMTDFIYTVADLAGLERPPCVPLSEADKHISPAMMSFIRESRIIKAEKGLQALGVQLRYPNIESGIRDALRQEPDR</sequence>
<evidence type="ECO:0000259" key="2">
    <source>
        <dbReference type="Pfam" id="PF02254"/>
    </source>
</evidence>
<dbReference type="KEGG" id="tgr:Tgr7_0024"/>
<evidence type="ECO:0000259" key="1">
    <source>
        <dbReference type="Pfam" id="PF01370"/>
    </source>
</evidence>
<dbReference type="InterPro" id="IPR051783">
    <property type="entry name" value="NAD(P)-dependent_oxidoreduct"/>
</dbReference>
<dbReference type="Proteomes" id="UP000002383">
    <property type="component" value="Chromosome"/>
</dbReference>
<evidence type="ECO:0000313" key="4">
    <source>
        <dbReference type="Proteomes" id="UP000002383"/>
    </source>
</evidence>
<dbReference type="STRING" id="396588.Tgr7_0024"/>
<dbReference type="PANTHER" id="PTHR48079:SF6">
    <property type="entry name" value="NAD(P)-BINDING DOMAIN-CONTAINING PROTEIN-RELATED"/>
    <property type="match status" value="1"/>
</dbReference>
<dbReference type="PANTHER" id="PTHR48079">
    <property type="entry name" value="PROTEIN YEEZ"/>
    <property type="match status" value="1"/>
</dbReference>
<feature type="domain" description="NAD-dependent epimerase/dehydratase" evidence="1">
    <location>
        <begin position="84"/>
        <end position="208"/>
    </location>
</feature>
<reference evidence="3 4" key="1">
    <citation type="journal article" date="2011" name="Stand. Genomic Sci.">
        <title>Complete genome sequence of 'Thioalkalivibrio sulfidophilus' HL-EbGr7.</title>
        <authorList>
            <person name="Muyzer G."/>
            <person name="Sorokin D.Y."/>
            <person name="Mavromatis K."/>
            <person name="Lapidus A."/>
            <person name="Clum A."/>
            <person name="Ivanova N."/>
            <person name="Pati A."/>
            <person name="d'Haeseleer P."/>
            <person name="Woyke T."/>
            <person name="Kyrpides N.C."/>
        </authorList>
    </citation>
    <scope>NUCLEOTIDE SEQUENCE [LARGE SCALE GENOMIC DNA]</scope>
    <source>
        <strain evidence="3 4">HL-EbGR7</strain>
    </source>
</reference>
<name>B8GSU3_THISH</name>
<dbReference type="Pfam" id="PF02254">
    <property type="entry name" value="TrkA_N"/>
    <property type="match status" value="1"/>
</dbReference>
<dbReference type="HOGENOM" id="CLU_007383_11_4_6"/>
<keyword evidence="4" id="KW-1185">Reference proteome</keyword>
<dbReference type="Pfam" id="PF01370">
    <property type="entry name" value="Epimerase"/>
    <property type="match status" value="1"/>
</dbReference>
<proteinExistence type="predicted"/>
<organism evidence="3 4">
    <name type="scientific">Thioalkalivibrio sulfidiphilus (strain HL-EbGR7)</name>
    <dbReference type="NCBI Taxonomy" id="396588"/>
    <lineage>
        <taxon>Bacteria</taxon>
        <taxon>Pseudomonadati</taxon>
        <taxon>Pseudomonadota</taxon>
        <taxon>Gammaproteobacteria</taxon>
        <taxon>Chromatiales</taxon>
        <taxon>Ectothiorhodospiraceae</taxon>
        <taxon>Thioalkalivibrio</taxon>
    </lineage>
</organism>
<dbReference type="GO" id="GO:0005737">
    <property type="term" value="C:cytoplasm"/>
    <property type="evidence" value="ECO:0007669"/>
    <property type="project" value="TreeGrafter"/>
</dbReference>
<dbReference type="AlphaFoldDB" id="B8GSU3"/>
<dbReference type="Gene3D" id="3.40.50.720">
    <property type="entry name" value="NAD(P)-binding Rossmann-like Domain"/>
    <property type="match status" value="1"/>
</dbReference>
<dbReference type="CDD" id="cd05266">
    <property type="entry name" value="SDR_a4"/>
    <property type="match status" value="1"/>
</dbReference>
<dbReference type="InterPro" id="IPR001509">
    <property type="entry name" value="Epimerase_deHydtase"/>
</dbReference>